<name>A0ABP5VBQ4_9ACTN</name>
<feature type="domain" description="Enoyl reductase (ER)" evidence="5">
    <location>
        <begin position="13"/>
        <end position="366"/>
    </location>
</feature>
<dbReference type="NCBIfam" id="TIGR03989">
    <property type="entry name" value="Rxyl_3153"/>
    <property type="match status" value="1"/>
</dbReference>
<evidence type="ECO:0000256" key="2">
    <source>
        <dbReference type="ARBA" id="ARBA00022723"/>
    </source>
</evidence>
<sequence>MRTKGAIIRNAPGPYEVVDLEVEDPREGEIQVRMVAAGLCHSDDHIAVGDSPVAIYPFAVGHEGAGVVTKVGPGTTGLSEGDNVVLSFLPACGRCRWCASGMQNLCDDGALVWMPPVTPRLRMADSGAPVGQMCGVSAFTETTTISARSAVKIPKDIPLDKACLVGCGVATGWGASVNSARVRPGHVVIVMGIGGIGINAVQGAVHAGATTIIAVDPIAFKREQAKQFGATHAFATMDEARQLARQFSNGQGADSAIVTVGVVRAEHIGQAFSAIRKGGTVVVTGLGNNADSGIPVNLAELTLYQKRLQGSLFGECNPTWDILNLLDMYRAGALRLDEIVTRTYRLDEIGQGYEDMHAGVNLRGVILFE</sequence>
<comment type="caution">
    <text evidence="6">The sequence shown here is derived from an EMBL/GenBank/DDBJ whole genome shotgun (WGS) entry which is preliminary data.</text>
</comment>
<dbReference type="InterPro" id="IPR020843">
    <property type="entry name" value="ER"/>
</dbReference>
<evidence type="ECO:0000259" key="5">
    <source>
        <dbReference type="SMART" id="SM00829"/>
    </source>
</evidence>
<gene>
    <name evidence="6" type="ORF">GCM10010170_113340</name>
</gene>
<dbReference type="SUPFAM" id="SSF50129">
    <property type="entry name" value="GroES-like"/>
    <property type="match status" value="2"/>
</dbReference>
<dbReference type="PANTHER" id="PTHR43880:SF12">
    <property type="entry name" value="ALCOHOL DEHYDROGENASE CLASS-3"/>
    <property type="match status" value="1"/>
</dbReference>
<dbReference type="Proteomes" id="UP001501444">
    <property type="component" value="Unassembled WGS sequence"/>
</dbReference>
<keyword evidence="7" id="KW-1185">Reference proteome</keyword>
<keyword evidence="2" id="KW-0479">Metal-binding</keyword>
<dbReference type="InterPro" id="IPR013149">
    <property type="entry name" value="ADH-like_C"/>
</dbReference>
<dbReference type="SMART" id="SM00829">
    <property type="entry name" value="PKS_ER"/>
    <property type="match status" value="1"/>
</dbReference>
<evidence type="ECO:0000313" key="6">
    <source>
        <dbReference type="EMBL" id="GAA2397001.1"/>
    </source>
</evidence>
<evidence type="ECO:0000313" key="7">
    <source>
        <dbReference type="Proteomes" id="UP001501444"/>
    </source>
</evidence>
<evidence type="ECO:0000256" key="1">
    <source>
        <dbReference type="ARBA" id="ARBA00008072"/>
    </source>
</evidence>
<dbReference type="InterPro" id="IPR013154">
    <property type="entry name" value="ADH-like_N"/>
</dbReference>
<dbReference type="CDD" id="cd08279">
    <property type="entry name" value="Zn_ADH_class_III"/>
    <property type="match status" value="1"/>
</dbReference>
<dbReference type="Pfam" id="PF08240">
    <property type="entry name" value="ADH_N"/>
    <property type="match status" value="1"/>
</dbReference>
<dbReference type="RefSeq" id="WP_344621123.1">
    <property type="nucleotide sequence ID" value="NZ_BAAARV010000147.1"/>
</dbReference>
<reference evidence="7" key="1">
    <citation type="journal article" date="2019" name="Int. J. Syst. Evol. Microbiol.">
        <title>The Global Catalogue of Microorganisms (GCM) 10K type strain sequencing project: providing services to taxonomists for standard genome sequencing and annotation.</title>
        <authorList>
            <consortium name="The Broad Institute Genomics Platform"/>
            <consortium name="The Broad Institute Genome Sequencing Center for Infectious Disease"/>
            <person name="Wu L."/>
            <person name="Ma J."/>
        </authorList>
    </citation>
    <scope>NUCLEOTIDE SEQUENCE [LARGE SCALE GENOMIC DNA]</scope>
    <source>
        <strain evidence="7">JCM 3272</strain>
    </source>
</reference>
<dbReference type="Gene3D" id="3.90.180.10">
    <property type="entry name" value="Medium-chain alcohol dehydrogenases, catalytic domain"/>
    <property type="match status" value="1"/>
</dbReference>
<keyword evidence="4" id="KW-0520">NAD</keyword>
<proteinExistence type="inferred from homology"/>
<dbReference type="EMBL" id="BAAARV010000147">
    <property type="protein sequence ID" value="GAA2397001.1"/>
    <property type="molecule type" value="Genomic_DNA"/>
</dbReference>
<protein>
    <submittedName>
        <fullName evidence="6">NDMA-dependent alcohol dehydrogenase</fullName>
    </submittedName>
</protein>
<dbReference type="InterPro" id="IPR011032">
    <property type="entry name" value="GroES-like_sf"/>
</dbReference>
<keyword evidence="3" id="KW-0862">Zinc</keyword>
<dbReference type="SUPFAM" id="SSF51735">
    <property type="entry name" value="NAD(P)-binding Rossmann-fold domains"/>
    <property type="match status" value="1"/>
</dbReference>
<organism evidence="6 7">
    <name type="scientific">Dactylosporangium salmoneum</name>
    <dbReference type="NCBI Taxonomy" id="53361"/>
    <lineage>
        <taxon>Bacteria</taxon>
        <taxon>Bacillati</taxon>
        <taxon>Actinomycetota</taxon>
        <taxon>Actinomycetes</taxon>
        <taxon>Micromonosporales</taxon>
        <taxon>Micromonosporaceae</taxon>
        <taxon>Dactylosporangium</taxon>
    </lineage>
</organism>
<comment type="similarity">
    <text evidence="1">Belongs to the zinc-containing alcohol dehydrogenase family.</text>
</comment>
<accession>A0ABP5VBQ4</accession>
<dbReference type="InterPro" id="IPR023921">
    <property type="entry name" value="ADH_Zn_actinomycetes"/>
</dbReference>
<evidence type="ECO:0000256" key="3">
    <source>
        <dbReference type="ARBA" id="ARBA00022833"/>
    </source>
</evidence>
<dbReference type="Gene3D" id="3.40.50.720">
    <property type="entry name" value="NAD(P)-binding Rossmann-like Domain"/>
    <property type="match status" value="1"/>
</dbReference>
<dbReference type="Pfam" id="PF00107">
    <property type="entry name" value="ADH_zinc_N"/>
    <property type="match status" value="1"/>
</dbReference>
<dbReference type="PANTHER" id="PTHR43880">
    <property type="entry name" value="ALCOHOL DEHYDROGENASE"/>
    <property type="match status" value="1"/>
</dbReference>
<evidence type="ECO:0000256" key="4">
    <source>
        <dbReference type="ARBA" id="ARBA00023027"/>
    </source>
</evidence>
<dbReference type="InterPro" id="IPR036291">
    <property type="entry name" value="NAD(P)-bd_dom_sf"/>
</dbReference>